<accession>A0A8T1PA12</accession>
<dbReference type="PANTHER" id="PTHR11254:SF67">
    <property type="entry name" value="E3 UBIQUITIN-PROTEIN LIGASE HUWE1"/>
    <property type="match status" value="1"/>
</dbReference>
<dbReference type="Pfam" id="PF06012">
    <property type="entry name" value="DUF908"/>
    <property type="match status" value="2"/>
</dbReference>
<dbReference type="InterPro" id="IPR025527">
    <property type="entry name" value="HUWE1/Rev1_UBM"/>
</dbReference>
<dbReference type="PROSITE" id="PS50030">
    <property type="entry name" value="UBA"/>
    <property type="match status" value="1"/>
</dbReference>
<evidence type="ECO:0000313" key="11">
    <source>
        <dbReference type="EMBL" id="KAG6637817.1"/>
    </source>
</evidence>
<keyword evidence="12" id="KW-1185">Reference proteome</keyword>
<dbReference type="InterPro" id="IPR010314">
    <property type="entry name" value="E3_Ub_ligase_DUF913"/>
</dbReference>
<dbReference type="GO" id="GO:0006511">
    <property type="term" value="P:ubiquitin-dependent protein catabolic process"/>
    <property type="evidence" value="ECO:0007669"/>
    <property type="project" value="TreeGrafter"/>
</dbReference>
<organism evidence="11 12">
    <name type="scientific">Carya illinoinensis</name>
    <name type="common">Pecan</name>
    <dbReference type="NCBI Taxonomy" id="32201"/>
    <lineage>
        <taxon>Eukaryota</taxon>
        <taxon>Viridiplantae</taxon>
        <taxon>Streptophyta</taxon>
        <taxon>Embryophyta</taxon>
        <taxon>Tracheophyta</taxon>
        <taxon>Spermatophyta</taxon>
        <taxon>Magnoliopsida</taxon>
        <taxon>eudicotyledons</taxon>
        <taxon>Gunneridae</taxon>
        <taxon>Pentapetalae</taxon>
        <taxon>rosids</taxon>
        <taxon>fabids</taxon>
        <taxon>Fagales</taxon>
        <taxon>Juglandaceae</taxon>
        <taxon>Carya</taxon>
    </lineage>
</organism>
<dbReference type="EC" id="2.3.2.26" evidence="3"/>
<dbReference type="FunFam" id="1.25.10.10:FF:000788">
    <property type="entry name" value="E3 ubiquitin-protein ligase UPL1-like protein"/>
    <property type="match status" value="1"/>
</dbReference>
<dbReference type="InterPro" id="IPR000569">
    <property type="entry name" value="HECT_dom"/>
</dbReference>
<evidence type="ECO:0000256" key="6">
    <source>
        <dbReference type="ARBA" id="ARBA00034494"/>
    </source>
</evidence>
<feature type="compositionally biased region" description="Acidic residues" evidence="8">
    <location>
        <begin position="2166"/>
        <end position="2192"/>
    </location>
</feature>
<dbReference type="CDD" id="cd14327">
    <property type="entry name" value="UBA_atUPL1_2_like"/>
    <property type="match status" value="1"/>
</dbReference>
<feature type="compositionally biased region" description="Low complexity" evidence="8">
    <location>
        <begin position="2407"/>
        <end position="2416"/>
    </location>
</feature>
<dbReference type="Proteomes" id="UP000811609">
    <property type="component" value="Chromosome 11"/>
</dbReference>
<feature type="region of interest" description="Disordered" evidence="8">
    <location>
        <begin position="911"/>
        <end position="936"/>
    </location>
</feature>
<dbReference type="InterPro" id="IPR050409">
    <property type="entry name" value="E3_ubiq-protein_ligase"/>
</dbReference>
<evidence type="ECO:0000256" key="5">
    <source>
        <dbReference type="ARBA" id="ARBA00022786"/>
    </source>
</evidence>
<evidence type="ECO:0000256" key="3">
    <source>
        <dbReference type="ARBA" id="ARBA00012485"/>
    </source>
</evidence>
<dbReference type="SMART" id="SM00119">
    <property type="entry name" value="HECTc"/>
    <property type="match status" value="1"/>
</dbReference>
<gene>
    <name evidence="11" type="ORF">CIPAW_11G204500</name>
</gene>
<dbReference type="Pfam" id="PF06025">
    <property type="entry name" value="DUF913"/>
    <property type="match status" value="1"/>
</dbReference>
<feature type="compositionally biased region" description="Polar residues" evidence="8">
    <location>
        <begin position="2432"/>
        <end position="2449"/>
    </location>
</feature>
<dbReference type="GO" id="GO:0005737">
    <property type="term" value="C:cytoplasm"/>
    <property type="evidence" value="ECO:0007669"/>
    <property type="project" value="TreeGrafter"/>
</dbReference>
<dbReference type="InterPro" id="IPR010309">
    <property type="entry name" value="E3_Ub_ligase_DUF908"/>
</dbReference>
<feature type="compositionally biased region" description="Acidic residues" evidence="8">
    <location>
        <begin position="2203"/>
        <end position="2215"/>
    </location>
</feature>
<feature type="compositionally biased region" description="Basic and acidic residues" evidence="8">
    <location>
        <begin position="717"/>
        <end position="727"/>
    </location>
</feature>
<feature type="compositionally biased region" description="Polar residues" evidence="8">
    <location>
        <begin position="728"/>
        <end position="737"/>
    </location>
</feature>
<dbReference type="FunFam" id="1.10.8.10:FF:000092">
    <property type="entry name" value="Putative E3 ubiquitin-protein ligase UPL1-like"/>
    <property type="match status" value="1"/>
</dbReference>
<feature type="region of interest" description="Disordered" evidence="8">
    <location>
        <begin position="2432"/>
        <end position="2487"/>
    </location>
</feature>
<dbReference type="PROSITE" id="PS50237">
    <property type="entry name" value="HECT"/>
    <property type="match status" value="1"/>
</dbReference>
<feature type="domain" description="UBA" evidence="9">
    <location>
        <begin position="1296"/>
        <end position="1337"/>
    </location>
</feature>
<keyword evidence="4" id="KW-0808">Transferase</keyword>
<evidence type="ECO:0000256" key="8">
    <source>
        <dbReference type="SAM" id="MobiDB-lite"/>
    </source>
</evidence>
<feature type="region of interest" description="Disordered" evidence="8">
    <location>
        <begin position="3058"/>
        <end position="3104"/>
    </location>
</feature>
<feature type="region of interest" description="Disordered" evidence="8">
    <location>
        <begin position="2378"/>
        <end position="2416"/>
    </location>
</feature>
<dbReference type="FunFam" id="3.30.2160.10:FF:000001">
    <property type="entry name" value="E3 ubiquitin-protein ligase NEDD4-like"/>
    <property type="match status" value="1"/>
</dbReference>
<keyword evidence="5 7" id="KW-0833">Ubl conjugation pathway</keyword>
<evidence type="ECO:0000256" key="2">
    <source>
        <dbReference type="ARBA" id="ARBA00004906"/>
    </source>
</evidence>
<evidence type="ECO:0000259" key="9">
    <source>
        <dbReference type="PROSITE" id="PS50030"/>
    </source>
</evidence>
<dbReference type="EMBL" id="CM031819">
    <property type="protein sequence ID" value="KAG6637817.1"/>
    <property type="molecule type" value="Genomic_DNA"/>
</dbReference>
<feature type="region of interest" description="Disordered" evidence="8">
    <location>
        <begin position="2043"/>
        <end position="2119"/>
    </location>
</feature>
<dbReference type="Pfam" id="PF14377">
    <property type="entry name" value="UBM"/>
    <property type="match status" value="3"/>
</dbReference>
<dbReference type="PROSITE" id="PS50330">
    <property type="entry name" value="UIM"/>
    <property type="match status" value="1"/>
</dbReference>
<comment type="pathway">
    <text evidence="2">Protein modification; protein ubiquitination.</text>
</comment>
<dbReference type="GO" id="GO:0061630">
    <property type="term" value="F:ubiquitin protein ligase activity"/>
    <property type="evidence" value="ECO:0007669"/>
    <property type="project" value="UniProtKB-EC"/>
</dbReference>
<feature type="region of interest" description="Disordered" evidence="8">
    <location>
        <begin position="2587"/>
        <end position="2609"/>
    </location>
</feature>
<dbReference type="SMART" id="SM00165">
    <property type="entry name" value="UBA"/>
    <property type="match status" value="1"/>
</dbReference>
<feature type="compositionally biased region" description="Low complexity" evidence="8">
    <location>
        <begin position="2092"/>
        <end position="2101"/>
    </location>
</feature>
<dbReference type="Pfam" id="PF22562">
    <property type="entry name" value="UBA_7"/>
    <property type="match status" value="1"/>
</dbReference>
<dbReference type="PANTHER" id="PTHR11254">
    <property type="entry name" value="HECT DOMAIN UBIQUITIN-PROTEIN LIGASE"/>
    <property type="match status" value="1"/>
</dbReference>
<dbReference type="GO" id="GO:0000209">
    <property type="term" value="P:protein polyubiquitination"/>
    <property type="evidence" value="ECO:0007669"/>
    <property type="project" value="TreeGrafter"/>
</dbReference>
<evidence type="ECO:0000256" key="7">
    <source>
        <dbReference type="PROSITE-ProRule" id="PRU00104"/>
    </source>
</evidence>
<protein>
    <recommendedName>
        <fullName evidence="3">HECT-type E3 ubiquitin transferase</fullName>
        <ecNumber evidence="3">2.3.2.26</ecNumber>
    </recommendedName>
</protein>
<comment type="catalytic activity">
    <reaction evidence="1">
        <text>S-ubiquitinyl-[E2 ubiquitin-conjugating enzyme]-L-cysteine + [acceptor protein]-L-lysine = [E2 ubiquitin-conjugating enzyme]-L-cysteine + N(6)-ubiquitinyl-[acceptor protein]-L-lysine.</text>
        <dbReference type="EC" id="2.3.2.26"/>
    </reaction>
</comment>
<comment type="caution">
    <text evidence="11">The sequence shown here is derived from an EMBL/GenBank/DDBJ whole genome shotgun (WGS) entry which is preliminary data.</text>
</comment>
<feature type="compositionally biased region" description="Basic and acidic residues" evidence="8">
    <location>
        <begin position="3087"/>
        <end position="3104"/>
    </location>
</feature>
<dbReference type="CDD" id="cd00078">
    <property type="entry name" value="HECTc"/>
    <property type="match status" value="1"/>
</dbReference>
<evidence type="ECO:0000256" key="1">
    <source>
        <dbReference type="ARBA" id="ARBA00000885"/>
    </source>
</evidence>
<dbReference type="InterPro" id="IPR015940">
    <property type="entry name" value="UBA"/>
</dbReference>
<feature type="domain" description="HECT" evidence="10">
    <location>
        <begin position="3436"/>
        <end position="3745"/>
    </location>
</feature>
<evidence type="ECO:0000313" key="12">
    <source>
        <dbReference type="Proteomes" id="UP000811609"/>
    </source>
</evidence>
<dbReference type="FunFam" id="3.90.1750.10:FF:000003">
    <property type="entry name" value="E3 ubiquitin-protein ligase UPL1"/>
    <property type="match status" value="1"/>
</dbReference>
<feature type="region of interest" description="Disordered" evidence="8">
    <location>
        <begin position="717"/>
        <end position="737"/>
    </location>
</feature>
<sequence length="3848" mass="421251">MKLKRRRALEVPPRIRSFIDGVTAVPLEDIEEPLKGFIWEFDKGDFHHWVDLFNHFDSFFEKHIKSRKDLQVEDNFLDSDPPFPKEAVVQILRVIRIILENCTNKHFYSSYEQHLCLLLASTDPDVVEACLQTLAAFLKKAIGKYSIRDASMSSKLFALAQGWGGKEEGLGLIATAVQDGCDPVAYELGCALHFEFYASSELSCELPAVEHSMQGLQIIHLPDINSCLETDLELLSNLVAEYKVPTSLRFSLLTRLRFARAFGSLASRQQYTCIRLYAFIVLVQASGDADDLVSFFNTEPEFVNELVSLLSYEDAVPEKIRILCLLSLVALCQDRSRQPSVLTVVTSGGHRGILSSLMQKAIDSVISDASKWSVVFAEALLSLVTVLVSSSSGCSAMREAGFIPTLLPLLKDTNPQHLHLVSTAVHILEAFMDYSNPAAALFRDLGGLDDTISRLKVEVSRIENGSKQQGESSDCGGRSKQVVAGASNELDDLQPLYSEALVSYHRRLLTKALLRAISLGTYAPGNTTRVYSSEESLPCCLRIIFQRAKDFGGGVFSLAATVMSDLIHKDPTCFPVLDAAGLPSAFLDAIMDGVLCSSDAITCIPQCLDALCLNNNGLQSVKDRNALRCFVKIFTSRMYLRALTSDTSVSLSSGLDELMRHAASLRGPGVDMLIEILNAILRIGSGVDASYLSTDPSCSSTAVPMETDGEERNLVLSDDREASKMDNSDQTTEPSADSSIVNIESFLSDCVSNVARLLETILQNADTCRIFVEKKGIEAVLQLFTLPLMPLAVSVGQNISIAFKNFSPQHSASLAREVCSFLREHLKSTNELLASVGGTQLAMVESALQTKVLRYLCSLEGILSLSNFLLKGTTSVVSELGTADADVLRDLGSAYREIIWQISLCNDSKVDEKKNADQVPESSEAAPSNAIGRESDDDLNIPVVRYMNPVSLRNGSQSLWAGDRDFLSVVRSGEGLHRRSRHGLTRIRGRTGRHLEALNIDSEVPSNVPETSSQDLKKKSPDVLVLEILNKLASTLRSFFTSLVKGFTSPNRRRADSGSLSSASKTLGTGLAKVFFEALSFSGNSTSVGLDVSLSVKCRYLGKVVDDMASITFDSRRRTCYTAMVNNFYVHGTFKELLTTFEATSQLLWTLPHTIPTSGVENEKAGEVSKLSHSAWLLDTLQSYCRVLEYFVNSSLLLPPNSASQAQLLVQPVAVGLSIGLFPVPRDPEVFVRMLQSQVLDVILPIWNHPRFPGCSLGFIASILSLVTHVYSGVGDVKRNRSGIAGTTSHRFMPPPPDEATIATIVEMGFTRARAEEALRRGETNSVEMAMEWLFSHAEDPVQEDDELARALALSLGSSSETSKVDNVDKSIDVLTENGHMKAPPVDDILVASVKLFQSSDTLAFPLTDLFVTLCNRNKGEDRPRVASYLIQQLKLCPLDFSKDTGALSMLSHIITLLLFEDGNTRGIAAESGIVSAAVDILINFKARNESGNELLVPRCISALLLILDNMLQSRPKICSESMEGTQAGSLLDSSGDLASFSVPTSVQGKKPASNAPMKDSGTAFEKILGKATGYLTAEESHKVLLVACDLIKQHVPAVIMQAVLQLCARLTKTHSLALQFLENGGLAALFSLPRSCFFPGYDTVASAIVRHLLEDPQTLQTAMELEIRQTLTGNGHARWVSARTFLTSMAPVISRDPVVFMKASGAVCQLETSGGRTFVVLSKEKEKEKDKSKTSVVEAGLSSNECVRISENKIHDGSGKCSKGHKKIPANLTQVMDQLLDIVLKYPSAKSHEGNVNNLSSMEVDEPATKVKGKSKVDETMKLESDSERSAGLAKVTFVLKLLSDILLMYVHAVGVILKRDLELCQLRGSNPLDSPGNEGGVIHHILHRLLPLSIDKSAGPDEWRGKLSEKASWFMVVLCGRSGEGRKRVIGELVKSLSSFSNLESNSTKSILLPDKVVCAFVDLVYSILSKNSTSSNLPSSSGCSPDIAKSMIDGGTVQCLTGILQVIDLDHPDAAKIVNLILKALECLTRAANASEQIFKSDGTNKKKPMGLSGRPDDQSTAPSAAHTVEHNQNTNRQEEARVAEESEQQNQEASQNEVNHDANPNESVEQDMRIEVEDTTVTNPPVELGMDFMREEMEEGGVLHNTDQIDINFRVENRADDDMGDEDDDMGDDDEDDEVEDEDEDIAEDGGGMMSLADTDVEDHDDAGLGDDYNDEMIDEEDDDFHENRVIEVRWREALDGLDHLQVLGQPGSAGGLIDVAAEPFEGVNVDDLFGLRRPLGFERRRQTGGRSSFERSVAEVNGFQHPLLLRPSQSGDLVSMWSSGGNSSRDVEALSSGSFDIAHFYMFDAPVLPFDNVPSSLFGDRLGGAAPPPLTDYSVGMDSLQLPGRRGPGDGRWTDDGQPQAGAQAAAIAQAVEEHFISQLHSVAPPNSTDERQSQNSGVQEKQPDAPPSNNDPVAVEGANTNSQREGQHQENGDETMLNPMVESVTRGEQVDPEAIHAGECLQALEPMLIQPFSLNTTPNGHDNMEIGEGNGSADEQVGTMPEFVNSSTDCHDDSQCDGGSEAPASLHNVLLQATDCDGSSRTDEQASNQGLEISGLPMPNSEDCHAFPILASIDVDMNNIDVGGNQSEQPVLDVMDEPSSRQNTLVALDSSLAEQTSVNSEVPGANAIDPTFLDALPDDLRAEVLASQQAQPIQPPTYAPPSAEDIDPEFLAALPPDIQAEVLAQQRAQRVSQQAEGQPVDMDNASIIATFPADLREEVLLTSSEAVLSALPSPLLAEAQMLRDRAMSHYQARSLFGSSHRLYNRRNGLGFDRQTVMDRGVGITLGRRTASTIADGLKVKEIEGEPLLDVNALKALVRLLRLAQPLGKGLLQRLLLNLCAHSVTRAILVRLLLDMIKPEAEGSVSGLATINSQRLYGCQSNVVYGRSQLLDGLPPLVLRRTFEIFTYLATNHSAVANMLFYFDPSLVPEHLSPICTEAKKDKGKEKIVEGLSSMPLGSSLDGDTPLILFLKLLNRPLFLRSTAHLEQVMGLLQAVVYNAASKLEYQPQSEAATANPQDLPGNGASADAQKDPPLSEPESKQDDKHAGAESTASDEKRSIDMYNIFLRLPQSELRNLCNLLGREGLSDKVYTLAGEVLKKLASVVAPHRKLFTSELSESARGLSSSAVNELVTLRKTHMLGLSAGSMAGAAILRVLQALSLLASSSINESTGFKSDGEQEEQATMKRLNVALEPLWQELSDCISVTETQLGQSSFSQTMSNINVGEHVQGTTSSSPLPPGTQRLLPFIEAFFVLCEKLQANQSITHQDHANATAREVNESARSSAFLITKCGVDSQKKLDGGFTFTRFAEKHRRLLNAFIRQNPGLLEKSLSMLLKAPRLIDFDNKRAYFRSKIRQQHEQNLSGPLRISVRRAYVLEDSYNQLRMRPSRDLKGRLNVQFQGEEGIDAGGLTREWYQLLSRVIFDKGALLFTTVGNNATFQPNPNSVYQTEHLSYFKFVGRVVAKALFDGQLLDVYFTRSFYKHILDAKVTYHDIEAVDPDYYKNLKWMLENDVNDILDLTFSMDADEEKHILYGKNEVTDYELKPGGRNIRVTEETKHEYVDLVAGHILTNAIRPQITSFLEGFDELVPRELISIFNDKELELLISGLPEIDLDDLKANTDYTGYTAASIVIQWFWEVVQAFNKEDMARLLQFVTGTSKVPLEGFKALQGISGPQKFQIHKAYGAPDRLPSAHTCFKSACYLLSMKPMKGLALADLCFMWYNGPGSASNLPSKFPCTYKSDWSSLTRTIKVLEIRRLNQTNQNSADENYAFEESGAVELQLARKRYVFWILCHVKSIVN</sequence>
<feature type="active site" description="Glycyl thioester intermediate" evidence="7">
    <location>
        <position position="3744"/>
    </location>
</feature>
<name>A0A8T1PA12_CARIL</name>
<dbReference type="InterPro" id="IPR003903">
    <property type="entry name" value="UIM_dom"/>
</dbReference>
<feature type="region of interest" description="Disordered" evidence="8">
    <location>
        <begin position="2158"/>
        <end position="2215"/>
    </location>
</feature>
<dbReference type="Pfam" id="PF00632">
    <property type="entry name" value="HECT"/>
    <property type="match status" value="1"/>
</dbReference>
<proteinExistence type="inferred from homology"/>
<comment type="similarity">
    <text evidence="6">Belongs to the UPL family. TOM1/PTR1 subfamily.</text>
</comment>
<evidence type="ECO:0000259" key="10">
    <source>
        <dbReference type="PROSITE" id="PS50237"/>
    </source>
</evidence>
<evidence type="ECO:0000256" key="4">
    <source>
        <dbReference type="ARBA" id="ARBA00022679"/>
    </source>
</evidence>
<reference evidence="11" key="1">
    <citation type="submission" date="2020-12" db="EMBL/GenBank/DDBJ databases">
        <title>WGS assembly of Carya illinoinensis cv. Pawnee.</title>
        <authorList>
            <person name="Platts A."/>
            <person name="Shu S."/>
            <person name="Wright S."/>
            <person name="Barry K."/>
            <person name="Edger P."/>
            <person name="Pires J.C."/>
            <person name="Schmutz J."/>
        </authorList>
    </citation>
    <scope>NUCLEOTIDE SEQUENCE</scope>
    <source>
        <tissue evidence="11">Leaf</tissue>
    </source>
</reference>